<keyword evidence="2" id="KW-0732">Signal</keyword>
<reference evidence="3 4" key="1">
    <citation type="submission" date="2024-04" db="EMBL/GenBank/DDBJ databases">
        <title>Draft genome sequence of Pseudoxanthomonas putridarboris WD12.</title>
        <authorList>
            <person name="Oh J."/>
        </authorList>
    </citation>
    <scope>NUCLEOTIDE SEQUENCE [LARGE SCALE GENOMIC DNA]</scope>
    <source>
        <strain evidence="3 4">WD12</strain>
    </source>
</reference>
<feature type="compositionally biased region" description="Basic and acidic residues" evidence="1">
    <location>
        <begin position="31"/>
        <end position="54"/>
    </location>
</feature>
<organism evidence="3 4">
    <name type="scientific">Pseudoxanthomonas putridarboris</name>
    <dbReference type="NCBI Taxonomy" id="752605"/>
    <lineage>
        <taxon>Bacteria</taxon>
        <taxon>Pseudomonadati</taxon>
        <taxon>Pseudomonadota</taxon>
        <taxon>Gammaproteobacteria</taxon>
        <taxon>Lysobacterales</taxon>
        <taxon>Lysobacteraceae</taxon>
        <taxon>Pseudoxanthomonas</taxon>
    </lineage>
</organism>
<evidence type="ECO:0000313" key="3">
    <source>
        <dbReference type="EMBL" id="MEL1262832.1"/>
    </source>
</evidence>
<proteinExistence type="predicted"/>
<feature type="chain" id="PRO_5046906900" description="Secreted protein" evidence="2">
    <location>
        <begin position="29"/>
        <end position="134"/>
    </location>
</feature>
<evidence type="ECO:0008006" key="5">
    <source>
        <dbReference type="Google" id="ProtNLM"/>
    </source>
</evidence>
<comment type="caution">
    <text evidence="3">The sequence shown here is derived from an EMBL/GenBank/DDBJ whole genome shotgun (WGS) entry which is preliminary data.</text>
</comment>
<name>A0ABU9IWR3_9GAMM</name>
<sequence>MPSFRSFTCRTALVALIALVGGVATVQAQEAGERGDNPPRAERSPPRSSEDGGHRSSMSDSVRRVRNQTGGQVLSVERMQYDGREVNRVKYVDDRGRVRTMDDAGGARRSDSRVRSPRDVPSPSPARGDNPSRP</sequence>
<keyword evidence="4" id="KW-1185">Reference proteome</keyword>
<feature type="region of interest" description="Disordered" evidence="1">
    <location>
        <begin position="28"/>
        <end position="134"/>
    </location>
</feature>
<evidence type="ECO:0000256" key="1">
    <source>
        <dbReference type="SAM" id="MobiDB-lite"/>
    </source>
</evidence>
<gene>
    <name evidence="3" type="ORF">AAD027_00395</name>
</gene>
<feature type="signal peptide" evidence="2">
    <location>
        <begin position="1"/>
        <end position="28"/>
    </location>
</feature>
<evidence type="ECO:0000256" key="2">
    <source>
        <dbReference type="SAM" id="SignalP"/>
    </source>
</evidence>
<dbReference type="EMBL" id="JBBWWT010000001">
    <property type="protein sequence ID" value="MEL1262832.1"/>
    <property type="molecule type" value="Genomic_DNA"/>
</dbReference>
<dbReference type="Proteomes" id="UP001459204">
    <property type="component" value="Unassembled WGS sequence"/>
</dbReference>
<protein>
    <recommendedName>
        <fullName evidence="5">Secreted protein</fullName>
    </recommendedName>
</protein>
<feature type="compositionally biased region" description="Basic and acidic residues" evidence="1">
    <location>
        <begin position="79"/>
        <end position="118"/>
    </location>
</feature>
<evidence type="ECO:0000313" key="4">
    <source>
        <dbReference type="Proteomes" id="UP001459204"/>
    </source>
</evidence>
<dbReference type="RefSeq" id="WP_341724035.1">
    <property type="nucleotide sequence ID" value="NZ_JBBWWT010000001.1"/>
</dbReference>
<accession>A0ABU9IWR3</accession>